<sequence length="103" mass="10858">MHERQQKTDGRTEVEAGVEADDDTATDAETNTGEEPNSTVGSLPLSRILVTWVELTLVGFAGAALGTVASGPPQLVVFLATTLLSVGVLFYNVDRLVDDRLGA</sequence>
<reference evidence="4" key="1">
    <citation type="submission" date="2016-10" db="EMBL/GenBank/DDBJ databases">
        <authorList>
            <person name="Varghese N."/>
            <person name="Submissions S."/>
        </authorList>
    </citation>
    <scope>NUCLEOTIDE SEQUENCE [LARGE SCALE GENOMIC DNA]</scope>
    <source>
        <strain evidence="4">CGMCC 1.10121</strain>
    </source>
</reference>
<gene>
    <name evidence="3" type="ORF">SAMN04487948_102296</name>
</gene>
<keyword evidence="4" id="KW-1185">Reference proteome</keyword>
<dbReference type="EMBL" id="FODV01000002">
    <property type="protein sequence ID" value="SEO41172.1"/>
    <property type="molecule type" value="Genomic_DNA"/>
</dbReference>
<feature type="transmembrane region" description="Helical" evidence="2">
    <location>
        <begin position="48"/>
        <end position="69"/>
    </location>
</feature>
<feature type="compositionally biased region" description="Basic and acidic residues" evidence="1">
    <location>
        <begin position="1"/>
        <end position="14"/>
    </location>
</feature>
<feature type="transmembrane region" description="Helical" evidence="2">
    <location>
        <begin position="75"/>
        <end position="93"/>
    </location>
</feature>
<dbReference type="RefSeq" id="WP_089821496.1">
    <property type="nucleotide sequence ID" value="NZ_FODV01000002.1"/>
</dbReference>
<feature type="region of interest" description="Disordered" evidence="1">
    <location>
        <begin position="1"/>
        <end position="40"/>
    </location>
</feature>
<dbReference type="AlphaFoldDB" id="A0A1H8PGR9"/>
<dbReference type="Proteomes" id="UP000199126">
    <property type="component" value="Unassembled WGS sequence"/>
</dbReference>
<evidence type="ECO:0000256" key="2">
    <source>
        <dbReference type="SAM" id="Phobius"/>
    </source>
</evidence>
<evidence type="ECO:0000313" key="3">
    <source>
        <dbReference type="EMBL" id="SEO41172.1"/>
    </source>
</evidence>
<feature type="compositionally biased region" description="Acidic residues" evidence="1">
    <location>
        <begin position="16"/>
        <end position="26"/>
    </location>
</feature>
<evidence type="ECO:0000313" key="4">
    <source>
        <dbReference type="Proteomes" id="UP000199126"/>
    </source>
</evidence>
<keyword evidence="2" id="KW-0812">Transmembrane</keyword>
<protein>
    <submittedName>
        <fullName evidence="3">Uncharacterized protein</fullName>
    </submittedName>
</protein>
<name>A0A1H8PGR9_9EURY</name>
<keyword evidence="2" id="KW-0472">Membrane</keyword>
<organism evidence="3 4">
    <name type="scientific">Halogranum amylolyticum</name>
    <dbReference type="NCBI Taxonomy" id="660520"/>
    <lineage>
        <taxon>Archaea</taxon>
        <taxon>Methanobacteriati</taxon>
        <taxon>Methanobacteriota</taxon>
        <taxon>Stenosarchaea group</taxon>
        <taxon>Halobacteria</taxon>
        <taxon>Halobacteriales</taxon>
        <taxon>Haloferacaceae</taxon>
    </lineage>
</organism>
<proteinExistence type="predicted"/>
<accession>A0A1H8PGR9</accession>
<keyword evidence="2" id="KW-1133">Transmembrane helix</keyword>
<evidence type="ECO:0000256" key="1">
    <source>
        <dbReference type="SAM" id="MobiDB-lite"/>
    </source>
</evidence>